<feature type="transmembrane region" description="Helical" evidence="7">
    <location>
        <begin position="465"/>
        <end position="482"/>
    </location>
</feature>
<dbReference type="RefSeq" id="WP_191187309.1">
    <property type="nucleotide sequence ID" value="NZ_JACWMY010000001.1"/>
</dbReference>
<dbReference type="Gene3D" id="2.30.30.60">
    <property type="match status" value="1"/>
</dbReference>
<evidence type="ECO:0000256" key="2">
    <source>
        <dbReference type="ARBA" id="ARBA00008017"/>
    </source>
</evidence>
<dbReference type="PANTHER" id="PTHR30347">
    <property type="entry name" value="POTASSIUM CHANNEL RELATED"/>
    <property type="match status" value="1"/>
</dbReference>
<dbReference type="Gene3D" id="3.30.70.100">
    <property type="match status" value="1"/>
</dbReference>
<feature type="domain" description="Mechanosensitive ion channel MscS" evidence="9">
    <location>
        <begin position="647"/>
        <end position="713"/>
    </location>
</feature>
<keyword evidence="6 7" id="KW-0472">Membrane</keyword>
<evidence type="ECO:0000256" key="4">
    <source>
        <dbReference type="ARBA" id="ARBA00022692"/>
    </source>
</evidence>
<feature type="transmembrane region" description="Helical" evidence="7">
    <location>
        <begin position="377"/>
        <end position="396"/>
    </location>
</feature>
<feature type="transmembrane region" description="Helical" evidence="7">
    <location>
        <begin position="630"/>
        <end position="653"/>
    </location>
</feature>
<evidence type="ECO:0000256" key="6">
    <source>
        <dbReference type="ARBA" id="ARBA00023136"/>
    </source>
</evidence>
<dbReference type="InterPro" id="IPR023408">
    <property type="entry name" value="MscS_beta-dom_sf"/>
</dbReference>
<evidence type="ECO:0000313" key="11">
    <source>
        <dbReference type="EMBL" id="MBD1362637.1"/>
    </source>
</evidence>
<feature type="transmembrane region" description="Helical" evidence="7">
    <location>
        <begin position="515"/>
        <end position="535"/>
    </location>
</feature>
<feature type="domain" description="Mechanosensitive ion channel MscS C-terminal" evidence="10">
    <location>
        <begin position="722"/>
        <end position="804"/>
    </location>
</feature>
<feature type="signal peptide" evidence="8">
    <location>
        <begin position="1"/>
        <end position="27"/>
    </location>
</feature>
<dbReference type="InterPro" id="IPR010920">
    <property type="entry name" value="LSM_dom_sf"/>
</dbReference>
<dbReference type="SUPFAM" id="SSF82689">
    <property type="entry name" value="Mechanosensitive channel protein MscS (YggB), C-terminal domain"/>
    <property type="match status" value="1"/>
</dbReference>
<evidence type="ECO:0000259" key="9">
    <source>
        <dbReference type="Pfam" id="PF00924"/>
    </source>
</evidence>
<dbReference type="InterPro" id="IPR006685">
    <property type="entry name" value="MscS_channel_2nd"/>
</dbReference>
<dbReference type="PANTHER" id="PTHR30347:SF1">
    <property type="entry name" value="MECHANOSENSITIVE CHANNEL MSCK"/>
    <property type="match status" value="1"/>
</dbReference>
<reference evidence="11 12" key="1">
    <citation type="submission" date="2020-09" db="EMBL/GenBank/DDBJ databases">
        <title>Novel species of Mucilaginibacter isolated from a glacier on the Tibetan Plateau.</title>
        <authorList>
            <person name="Liu Q."/>
            <person name="Xin Y.-H."/>
        </authorList>
    </citation>
    <scope>NUCLEOTIDE SEQUENCE [LARGE SCALE GENOMIC DNA]</scope>
    <source>
        <strain evidence="11 12">ZT4R22</strain>
    </source>
</reference>
<dbReference type="SUPFAM" id="SSF50182">
    <property type="entry name" value="Sm-like ribonucleoproteins"/>
    <property type="match status" value="1"/>
</dbReference>
<keyword evidence="3" id="KW-1003">Cell membrane</keyword>
<proteinExistence type="inferred from homology"/>
<feature type="transmembrane region" description="Helical" evidence="7">
    <location>
        <begin position="555"/>
        <end position="582"/>
    </location>
</feature>
<evidence type="ECO:0000256" key="3">
    <source>
        <dbReference type="ARBA" id="ARBA00022475"/>
    </source>
</evidence>
<gene>
    <name evidence="11" type="ORF">IDJ77_02340</name>
</gene>
<feature type="chain" id="PRO_5046697354" evidence="8">
    <location>
        <begin position="28"/>
        <end position="829"/>
    </location>
</feature>
<dbReference type="SUPFAM" id="SSF57997">
    <property type="entry name" value="Tropomyosin"/>
    <property type="match status" value="1"/>
</dbReference>
<feature type="transmembrane region" description="Helical" evidence="7">
    <location>
        <begin position="321"/>
        <end position="341"/>
    </location>
</feature>
<comment type="caution">
    <text evidence="11">The sequence shown here is derived from an EMBL/GenBank/DDBJ whole genome shotgun (WGS) entry which is preliminary data.</text>
</comment>
<evidence type="ECO:0000256" key="1">
    <source>
        <dbReference type="ARBA" id="ARBA00004651"/>
    </source>
</evidence>
<name>A0ABR7WJZ6_9SPHI</name>
<evidence type="ECO:0000256" key="7">
    <source>
        <dbReference type="SAM" id="Phobius"/>
    </source>
</evidence>
<feature type="transmembrane region" description="Helical" evidence="7">
    <location>
        <begin position="347"/>
        <end position="365"/>
    </location>
</feature>
<comment type="subcellular location">
    <subcellularLocation>
        <location evidence="1">Cell membrane</location>
        <topology evidence="1">Multi-pass membrane protein</topology>
    </subcellularLocation>
</comment>
<dbReference type="InterPro" id="IPR052702">
    <property type="entry name" value="MscS-like_channel"/>
</dbReference>
<feature type="transmembrane region" description="Helical" evidence="7">
    <location>
        <begin position="283"/>
        <end position="300"/>
    </location>
</feature>
<evidence type="ECO:0000256" key="5">
    <source>
        <dbReference type="ARBA" id="ARBA00022989"/>
    </source>
</evidence>
<dbReference type="EMBL" id="JACWMY010000001">
    <property type="protein sequence ID" value="MBD1362637.1"/>
    <property type="molecule type" value="Genomic_DNA"/>
</dbReference>
<feature type="transmembrane region" description="Helical" evidence="7">
    <location>
        <begin position="603"/>
        <end position="624"/>
    </location>
</feature>
<keyword evidence="5 7" id="KW-1133">Transmembrane helix</keyword>
<dbReference type="Gene3D" id="1.10.287.1260">
    <property type="match status" value="1"/>
</dbReference>
<accession>A0ABR7WJZ6</accession>
<organism evidence="11 12">
    <name type="scientific">Mucilaginibacter pankratovii</name>
    <dbReference type="NCBI Taxonomy" id="2772110"/>
    <lineage>
        <taxon>Bacteria</taxon>
        <taxon>Pseudomonadati</taxon>
        <taxon>Bacteroidota</taxon>
        <taxon>Sphingobacteriia</taxon>
        <taxon>Sphingobacteriales</taxon>
        <taxon>Sphingobacteriaceae</taxon>
        <taxon>Mucilaginibacter</taxon>
    </lineage>
</organism>
<keyword evidence="8" id="KW-0732">Signal</keyword>
<feature type="transmembrane region" description="Helical" evidence="7">
    <location>
        <begin position="402"/>
        <end position="420"/>
    </location>
</feature>
<comment type="similarity">
    <text evidence="2">Belongs to the MscS (TC 1.A.23) family.</text>
</comment>
<dbReference type="InterPro" id="IPR011066">
    <property type="entry name" value="MscS_channel_C_sf"/>
</dbReference>
<evidence type="ECO:0000259" key="10">
    <source>
        <dbReference type="Pfam" id="PF21082"/>
    </source>
</evidence>
<dbReference type="Pfam" id="PF21082">
    <property type="entry name" value="MS_channel_3rd"/>
    <property type="match status" value="1"/>
</dbReference>
<dbReference type="Pfam" id="PF00924">
    <property type="entry name" value="MS_channel_2nd"/>
    <property type="match status" value="1"/>
</dbReference>
<dbReference type="SUPFAM" id="SSF82861">
    <property type="entry name" value="Mechanosensitive channel protein MscS (YggB), transmembrane region"/>
    <property type="match status" value="1"/>
</dbReference>
<dbReference type="Proteomes" id="UP000606600">
    <property type="component" value="Unassembled WGS sequence"/>
</dbReference>
<keyword evidence="12" id="KW-1185">Reference proteome</keyword>
<evidence type="ECO:0000313" key="12">
    <source>
        <dbReference type="Proteomes" id="UP000606600"/>
    </source>
</evidence>
<sequence length="829" mass="93637">MYIHKILIRAALVFPLLTAHFHGYSQAKSTSDTLVADSKIAYVKKMQQIGLAEAARSIVKFKIEQTSLKQKRLLDEISKTAGRANIYLRTGIDTTGTSEEIKRIERWILLAGDGIFTNRGSAQTYRNLNSTSKILHEFSNRLTVRKKQIDKFEQDLFSLNAEIDSLSADPVLYAFSNDSLQIADYIQQIKIISPDLSSAEQRLPVAIGNVHRLQYRINIIVNQLNLQLKQIEDYQTELSHRYWDREFTNLGDVIGFNRPISEIIHYSLIKAILNLRFYTQNNIGKLLLLFFLCGLVTFFLRSLKHLVSGDEEESEAFKQVLVLKHPFLSSIVIVLSFGQFIFIDSPFIFSCFFWLPSALALAYIFRGFITTPWLKMWLIFVALFTFCCIDNLLLQASRGERWFMIFISLIGIVASLLYLFKGRRDELREKLILYFIAFAAILELGSIIGNIFGRYNLAKTLLLTGYLNVVIGILFLWTIRLINEGLQVASKTYSRPDKKTLYLNFHLVGEKSSPLLYILLVLGWFILLGRNFYVFRFIAEPVKGFFTNERTIGSYTFTIINILTFFFIVAFSVLLSKVVSYFASDTPSSHANNKKRNAGIGSWLLLIRVTIISIGLFFGLAAAGFPLERITLIVGALGVGIGFGLQTLVNNLVSGLIIAFEKPVNVGDIVEIGGQSGTMKSIGFRSSIISKWDGPDVVIPNGDLLNEHLINWTLAGNKRQMEIVVGVAYGSDLDRTKVIINELLSKEERILEHPSPAIQFLGFGESSIDIKIFFWVRDFRDGGNVRSNIIAAINKAFSEAGIEIPFPQQHIHFDTPVVTPDEGNLPTKK</sequence>
<dbReference type="InterPro" id="IPR049278">
    <property type="entry name" value="MS_channel_C"/>
</dbReference>
<feature type="transmembrane region" description="Helical" evidence="7">
    <location>
        <begin position="432"/>
        <end position="453"/>
    </location>
</feature>
<dbReference type="InterPro" id="IPR011014">
    <property type="entry name" value="MscS_channel_TM-2"/>
</dbReference>
<evidence type="ECO:0000256" key="8">
    <source>
        <dbReference type="SAM" id="SignalP"/>
    </source>
</evidence>
<keyword evidence="4 7" id="KW-0812">Transmembrane</keyword>
<protein>
    <submittedName>
        <fullName evidence="11">Mechanosensitive ion channel</fullName>
    </submittedName>
</protein>